<gene>
    <name evidence="2" type="ORF">C7383_101358</name>
</gene>
<evidence type="ECO:0000259" key="1">
    <source>
        <dbReference type="Pfam" id="PF13556"/>
    </source>
</evidence>
<dbReference type="AlphaFoldDB" id="A0AB73T9T9"/>
<protein>
    <submittedName>
        <fullName evidence="2">PucR-like helix-turn-helix protein</fullName>
    </submittedName>
</protein>
<dbReference type="RefSeq" id="WP_109624414.1">
    <property type="nucleotide sequence ID" value="NZ_CABJAT010000001.1"/>
</dbReference>
<proteinExistence type="predicted"/>
<dbReference type="Proteomes" id="UP000245412">
    <property type="component" value="Unassembled WGS sequence"/>
</dbReference>
<dbReference type="Gene3D" id="3.30.450.40">
    <property type="match status" value="1"/>
</dbReference>
<reference evidence="2 3" key="1">
    <citation type="submission" date="2018-05" db="EMBL/GenBank/DDBJ databases">
        <authorList>
            <person name="Goeker M."/>
            <person name="Huntemann M."/>
            <person name="Clum A."/>
            <person name="Pillay M."/>
            <person name="Palaniappan K."/>
            <person name="Varghese N."/>
            <person name="Mikhailova N."/>
            <person name="Stamatis D."/>
            <person name="Reddy T."/>
            <person name="Daum C."/>
            <person name="Shapiro N."/>
            <person name="Ivanova N."/>
            <person name="Kyrpides N."/>
            <person name="Woyke T."/>
        </authorList>
    </citation>
    <scope>NUCLEOTIDE SEQUENCE [LARGE SCALE GENOMIC DNA]</scope>
    <source>
        <strain evidence="2 3">DSM 26524</strain>
    </source>
</reference>
<dbReference type="InterPro" id="IPR029016">
    <property type="entry name" value="GAF-like_dom_sf"/>
</dbReference>
<dbReference type="InterPro" id="IPR051448">
    <property type="entry name" value="CdaR-like_regulators"/>
</dbReference>
<dbReference type="EMBL" id="QGGY01000001">
    <property type="protein sequence ID" value="PWJ78981.1"/>
    <property type="molecule type" value="Genomic_DNA"/>
</dbReference>
<feature type="domain" description="PucR C-terminal helix-turn-helix" evidence="1">
    <location>
        <begin position="431"/>
        <end position="483"/>
    </location>
</feature>
<dbReference type="InterPro" id="IPR042070">
    <property type="entry name" value="PucR_C-HTH_sf"/>
</dbReference>
<keyword evidence="3" id="KW-1185">Reference proteome</keyword>
<dbReference type="Pfam" id="PF13556">
    <property type="entry name" value="HTH_30"/>
    <property type="match status" value="1"/>
</dbReference>
<dbReference type="PANTHER" id="PTHR33744">
    <property type="entry name" value="CARBOHYDRATE DIACID REGULATOR"/>
    <property type="match status" value="1"/>
</dbReference>
<accession>A0AB73T9T9</accession>
<comment type="caution">
    <text evidence="2">The sequence shown here is derived from an EMBL/GenBank/DDBJ whole genome shotgun (WGS) entry which is preliminary data.</text>
</comment>
<evidence type="ECO:0000313" key="2">
    <source>
        <dbReference type="EMBL" id="PWJ78981.1"/>
    </source>
</evidence>
<dbReference type="InterPro" id="IPR025736">
    <property type="entry name" value="PucR_C-HTH_dom"/>
</dbReference>
<name>A0AB73T9T9_9FIRM</name>
<dbReference type="PANTHER" id="PTHR33744:SF1">
    <property type="entry name" value="DNA-BINDING TRANSCRIPTIONAL ACTIVATOR ADER"/>
    <property type="match status" value="1"/>
</dbReference>
<sequence length="501" mass="58958">MKISIWHLYERLMEYSPTAHISNGACEIQDVRVLSPDGHVYFADYVYLVSLDPEYGWKPPQDTIILIHRKDMVILHNAAFYDVMNKIMDIFDCFRKIEQNLERACQSPVPYEDMLNILYDYYHLPIVITNNNLKILAATDVISAIADEWDIIFKTHYMPVTFFSVFNNEKNNRRFITCKKPFLMNPVNPNAAKFYRKLFVIPFESNRISAGKVLINVFDETLSPGSLLMGDIFADYFSRISSADEDTYSMASYFENAIRRNYYSKEEERVIYNMRHWEQDTIFTLCVLKDSCRRLSIPELRWCCGILELNIQNSIAFTIDEQVALLIPRQHLSIEFLLTQVLENYVPGFSFQCGASLSFKNFQSLKSHYSQAVYSLNQIRGSSRNLMRFQECGFHGICCEIADSFEWEDYFPPELQALEELDNKLHSDYYQTFFCYLENGQQLQPSSAQLHIHTNTLKYRLRKIFTFLDYQPDDLEKRHYYLLCMQLKNNFRKHCCPLSAP</sequence>
<organism evidence="2 3">
    <name type="scientific">Murimonas intestini</name>
    <dbReference type="NCBI Taxonomy" id="1337051"/>
    <lineage>
        <taxon>Bacteria</taxon>
        <taxon>Bacillati</taxon>
        <taxon>Bacillota</taxon>
        <taxon>Clostridia</taxon>
        <taxon>Lachnospirales</taxon>
        <taxon>Lachnospiraceae</taxon>
        <taxon>Murimonas</taxon>
    </lineage>
</organism>
<evidence type="ECO:0000313" key="3">
    <source>
        <dbReference type="Proteomes" id="UP000245412"/>
    </source>
</evidence>
<dbReference type="Gene3D" id="1.10.10.2840">
    <property type="entry name" value="PucR C-terminal helix-turn-helix domain"/>
    <property type="match status" value="1"/>
</dbReference>